<evidence type="ECO:0000313" key="3">
    <source>
        <dbReference type="Proteomes" id="UP001161691"/>
    </source>
</evidence>
<protein>
    <submittedName>
        <fullName evidence="2">Sugar phosphate isomerase/epimerase</fullName>
    </submittedName>
</protein>
<comment type="caution">
    <text evidence="2">The sequence shown here is derived from an EMBL/GenBank/DDBJ whole genome shotgun (WGS) entry which is preliminary data.</text>
</comment>
<dbReference type="SUPFAM" id="SSF51658">
    <property type="entry name" value="Xylose isomerase-like"/>
    <property type="match status" value="1"/>
</dbReference>
<dbReference type="Proteomes" id="UP001161691">
    <property type="component" value="Unassembled WGS sequence"/>
</dbReference>
<dbReference type="InterPro" id="IPR036237">
    <property type="entry name" value="Xyl_isomerase-like_sf"/>
</dbReference>
<organism evidence="2 3">
    <name type="scientific">Cohnella hashimotonis</name>
    <dbReference type="NCBI Taxonomy" id="2826895"/>
    <lineage>
        <taxon>Bacteria</taxon>
        <taxon>Bacillati</taxon>
        <taxon>Bacillota</taxon>
        <taxon>Bacilli</taxon>
        <taxon>Bacillales</taxon>
        <taxon>Paenibacillaceae</taxon>
        <taxon>Cohnella</taxon>
    </lineage>
</organism>
<evidence type="ECO:0000259" key="1">
    <source>
        <dbReference type="Pfam" id="PF01261"/>
    </source>
</evidence>
<dbReference type="EMBL" id="JAGRPV010000001">
    <property type="protein sequence ID" value="MDI4647824.1"/>
    <property type="molecule type" value="Genomic_DNA"/>
</dbReference>
<dbReference type="Pfam" id="PF01261">
    <property type="entry name" value="AP_endonuc_2"/>
    <property type="match status" value="1"/>
</dbReference>
<feature type="domain" description="Xylose isomerase-like TIM barrel" evidence="1">
    <location>
        <begin position="25"/>
        <end position="269"/>
    </location>
</feature>
<reference evidence="2" key="1">
    <citation type="submission" date="2023-04" db="EMBL/GenBank/DDBJ databases">
        <title>Comparative genomic analysis of Cohnella hashimotonis sp. nov., isolated from the International Space Station.</title>
        <authorList>
            <person name="Venkateswaran K."/>
            <person name="Simpson A."/>
        </authorList>
    </citation>
    <scope>NUCLEOTIDE SEQUENCE</scope>
    <source>
        <strain evidence="2">F6_2S_P_1</strain>
    </source>
</reference>
<name>A0ABT6TLV9_9BACL</name>
<dbReference type="PANTHER" id="PTHR12110">
    <property type="entry name" value="HYDROXYPYRUVATE ISOMERASE"/>
    <property type="match status" value="1"/>
</dbReference>
<evidence type="ECO:0000313" key="2">
    <source>
        <dbReference type="EMBL" id="MDI4647824.1"/>
    </source>
</evidence>
<keyword evidence="2" id="KW-0413">Isomerase</keyword>
<keyword evidence="3" id="KW-1185">Reference proteome</keyword>
<sequence length="285" mass="31251">MKLGVSTYSLYQAVLRKEMNVLDVVDWTADQGGEHIEIVPVGYSLYEEDGLAEKIAARAAACGIEVSNYAVRGNLVAESEEAFRAELERLKGEVDMAARLGVKRMRHDAATHPDTSAAHYARLLPRLSEGCAEIADYAARYGIVTSVENHGYLLQAFDRVLGLVHAVGRENFRTTLDVGNFVCADGDPLASVLASVPYASMVHFKDFYVRPPGRDPGEGWFRSTAGRYLRGAIVGQGDLDLPGIVSLLKRSGYDGYISIEFEGMEDCRDGTRIALANARRLWDEA</sequence>
<dbReference type="RefSeq" id="WP_282910569.1">
    <property type="nucleotide sequence ID" value="NZ_JAGRPV010000001.1"/>
</dbReference>
<dbReference type="GO" id="GO:0016853">
    <property type="term" value="F:isomerase activity"/>
    <property type="evidence" value="ECO:0007669"/>
    <property type="project" value="UniProtKB-KW"/>
</dbReference>
<accession>A0ABT6TLV9</accession>
<dbReference type="Gene3D" id="3.20.20.150">
    <property type="entry name" value="Divalent-metal-dependent TIM barrel enzymes"/>
    <property type="match status" value="1"/>
</dbReference>
<dbReference type="InterPro" id="IPR013022">
    <property type="entry name" value="Xyl_isomerase-like_TIM-brl"/>
</dbReference>
<dbReference type="PANTHER" id="PTHR12110:SF53">
    <property type="entry name" value="BLR5974 PROTEIN"/>
    <property type="match status" value="1"/>
</dbReference>
<proteinExistence type="predicted"/>
<gene>
    <name evidence="2" type="ORF">KB449_22935</name>
</gene>
<dbReference type="InterPro" id="IPR050312">
    <property type="entry name" value="IolE/XylAMocC-like"/>
</dbReference>